<feature type="transmembrane region" description="Helical" evidence="4">
    <location>
        <begin position="406"/>
        <end position="429"/>
    </location>
</feature>
<dbReference type="GO" id="GO:0022857">
    <property type="term" value="F:transmembrane transporter activity"/>
    <property type="evidence" value="ECO:0007669"/>
    <property type="project" value="InterPro"/>
</dbReference>
<dbReference type="GO" id="GO:0032218">
    <property type="term" value="P:riboflavin transport"/>
    <property type="evidence" value="ECO:0007669"/>
    <property type="project" value="TreeGrafter"/>
</dbReference>
<dbReference type="InterPro" id="IPR050327">
    <property type="entry name" value="Proton-linked_MCT"/>
</dbReference>
<evidence type="ECO:0000256" key="2">
    <source>
        <dbReference type="ARBA" id="ARBA00006727"/>
    </source>
</evidence>
<dbReference type="InterPro" id="IPR020846">
    <property type="entry name" value="MFS_dom"/>
</dbReference>
<dbReference type="CDD" id="cd17352">
    <property type="entry name" value="MFS_MCT_SLC16"/>
    <property type="match status" value="1"/>
</dbReference>
<feature type="transmembrane region" description="Helical" evidence="4">
    <location>
        <begin position="218"/>
        <end position="236"/>
    </location>
</feature>
<evidence type="ECO:0000256" key="4">
    <source>
        <dbReference type="SAM" id="Phobius"/>
    </source>
</evidence>
<keyword evidence="4" id="KW-0472">Membrane</keyword>
<dbReference type="PROSITE" id="PS50850">
    <property type="entry name" value="MFS"/>
    <property type="match status" value="1"/>
</dbReference>
<dbReference type="Proteomes" id="UP000478008">
    <property type="component" value="Unassembled WGS sequence"/>
</dbReference>
<organism evidence="6 7">
    <name type="scientific">Dekkera bruxellensis</name>
    <name type="common">Brettanomyces custersii</name>
    <dbReference type="NCBI Taxonomy" id="5007"/>
    <lineage>
        <taxon>Eukaryota</taxon>
        <taxon>Fungi</taxon>
        <taxon>Dikarya</taxon>
        <taxon>Ascomycota</taxon>
        <taxon>Saccharomycotina</taxon>
        <taxon>Pichiomycetes</taxon>
        <taxon>Pichiales</taxon>
        <taxon>Pichiaceae</taxon>
        <taxon>Brettanomyces</taxon>
    </lineage>
</organism>
<feature type="transmembrane region" description="Helical" evidence="4">
    <location>
        <begin position="441"/>
        <end position="466"/>
    </location>
</feature>
<evidence type="ECO:0000313" key="7">
    <source>
        <dbReference type="Proteomes" id="UP000478008"/>
    </source>
</evidence>
<dbReference type="Pfam" id="PF07690">
    <property type="entry name" value="MFS_1"/>
    <property type="match status" value="1"/>
</dbReference>
<feature type="transmembrane region" description="Helical" evidence="4">
    <location>
        <begin position="309"/>
        <end position="331"/>
    </location>
</feature>
<comment type="subcellular location">
    <subcellularLocation>
        <location evidence="1">Membrane</location>
        <topology evidence="1">Multi-pass membrane protein</topology>
    </subcellularLocation>
</comment>
<feature type="transmembrane region" description="Helical" evidence="4">
    <location>
        <begin position="248"/>
        <end position="268"/>
    </location>
</feature>
<dbReference type="PANTHER" id="PTHR11360">
    <property type="entry name" value="MONOCARBOXYLATE TRANSPORTER"/>
    <property type="match status" value="1"/>
</dbReference>
<accession>A0A7D9H0H0</accession>
<feature type="transmembrane region" description="Helical" evidence="4">
    <location>
        <begin position="159"/>
        <end position="176"/>
    </location>
</feature>
<proteinExistence type="inferred from homology"/>
<feature type="transmembrane region" description="Helical" evidence="4">
    <location>
        <begin position="343"/>
        <end position="361"/>
    </location>
</feature>
<evidence type="ECO:0000256" key="1">
    <source>
        <dbReference type="ARBA" id="ARBA00004141"/>
    </source>
</evidence>
<dbReference type="AlphaFoldDB" id="A0A7D9H0H0"/>
<comment type="similarity">
    <text evidence="2">Belongs to the major facilitator superfamily. Monocarboxylate porter (TC 2.A.1.13) family.</text>
</comment>
<dbReference type="EMBL" id="CABFWN010000004">
    <property type="protein sequence ID" value="VUG18821.1"/>
    <property type="molecule type" value="Genomic_DNA"/>
</dbReference>
<feature type="region of interest" description="Disordered" evidence="3">
    <location>
        <begin position="41"/>
        <end position="79"/>
    </location>
</feature>
<evidence type="ECO:0000313" key="6">
    <source>
        <dbReference type="EMBL" id="VUG18821.1"/>
    </source>
</evidence>
<reference evidence="6 7" key="1">
    <citation type="submission" date="2019-07" db="EMBL/GenBank/DDBJ databases">
        <authorList>
            <person name="Friedrich A."/>
            <person name="Schacherer J."/>
        </authorList>
    </citation>
    <scope>NUCLEOTIDE SEQUENCE [LARGE SCALE GENOMIC DNA]</scope>
</reference>
<feature type="transmembrane region" description="Helical" evidence="4">
    <location>
        <begin position="373"/>
        <end position="394"/>
    </location>
</feature>
<feature type="compositionally biased region" description="Basic and acidic residues" evidence="3">
    <location>
        <begin position="47"/>
        <end position="60"/>
    </location>
</feature>
<dbReference type="InterPro" id="IPR036259">
    <property type="entry name" value="MFS_trans_sf"/>
</dbReference>
<keyword evidence="7" id="KW-1185">Reference proteome</keyword>
<feature type="region of interest" description="Disordered" evidence="3">
    <location>
        <begin position="1"/>
        <end position="28"/>
    </location>
</feature>
<dbReference type="InterPro" id="IPR011701">
    <property type="entry name" value="MFS"/>
</dbReference>
<feature type="transmembrane region" description="Helical" evidence="4">
    <location>
        <begin position="188"/>
        <end position="211"/>
    </location>
</feature>
<dbReference type="SUPFAM" id="SSF103473">
    <property type="entry name" value="MFS general substrate transporter"/>
    <property type="match status" value="1"/>
</dbReference>
<name>A0A7D9H0H0_DEKBR</name>
<protein>
    <submittedName>
        <fullName evidence="6">DEBR0S4_03224g1_1</fullName>
    </submittedName>
</protein>
<evidence type="ECO:0000259" key="5">
    <source>
        <dbReference type="PROSITE" id="PS50850"/>
    </source>
</evidence>
<keyword evidence="4" id="KW-0812">Transmembrane</keyword>
<evidence type="ECO:0000256" key="3">
    <source>
        <dbReference type="SAM" id="MobiDB-lite"/>
    </source>
</evidence>
<feature type="compositionally biased region" description="Polar residues" evidence="3">
    <location>
        <begin position="61"/>
        <end position="77"/>
    </location>
</feature>
<feature type="transmembrane region" description="Helical" evidence="4">
    <location>
        <begin position="472"/>
        <end position="490"/>
    </location>
</feature>
<dbReference type="Gene3D" id="1.20.1250.20">
    <property type="entry name" value="MFS general substrate transporter like domains"/>
    <property type="match status" value="2"/>
</dbReference>
<sequence>MITNSTKTFQNNNISAEKVHNQSQNDHAHAPKENIATMTSWQTTSSHRSEKANTNDHSLEVENSQPDTDSTSHNMTENPDDFPDGGLRAYLVVLGSFLGLTVVYGFLNSIGVLQLYLQKHQLSKVSTSKTSMIFAVYVLVSYTVSMLGGIAFDELGPRITLAFGTVFLFLGMFFTANCNSLSEFLASFGIVSGIGFGICGGPLAAVISHWFLRKRSQAFALATLGDSVGGIIFPLILNKLFASVSFAWAMRIISFVFLVLLTLATLLVKGRNQEIRPKGEKSIHKPTLRQRSRILYRKSIDFSALKEPAFFFCTLGVCFSETGLVGMATYFPSYVTAVGFSDSTANLTMTIMNCIGILGRYIPGIIADIVGPFNVMIAMMTFTCITVWIIWLLWSSYSCSLASIYVYSVIYGFFNCSVLSLAPSCIAAISQTEVFGQRYGTCYLITGIFVFGGLIAGGAIISSGTITDFRHFIVYCGALYTASVICYLINRYQQTGLRFKVKV</sequence>
<keyword evidence="4" id="KW-1133">Transmembrane helix</keyword>
<dbReference type="PANTHER" id="PTHR11360:SF177">
    <property type="entry name" value="RIBOFLAVIN TRANSPORTER MCH5"/>
    <property type="match status" value="1"/>
</dbReference>
<gene>
    <name evidence="6" type="primary">MCH4</name>
    <name evidence="6" type="ORF">DEBR0S4_03224G</name>
</gene>
<feature type="transmembrane region" description="Helical" evidence="4">
    <location>
        <begin position="89"/>
        <end position="112"/>
    </location>
</feature>
<dbReference type="GO" id="GO:0016020">
    <property type="term" value="C:membrane"/>
    <property type="evidence" value="ECO:0007669"/>
    <property type="project" value="UniProtKB-SubCell"/>
</dbReference>
<feature type="transmembrane region" description="Helical" evidence="4">
    <location>
        <begin position="132"/>
        <end position="152"/>
    </location>
</feature>
<feature type="domain" description="Major facilitator superfamily (MFS) profile" evidence="5">
    <location>
        <begin position="88"/>
        <end position="494"/>
    </location>
</feature>
<feature type="compositionally biased region" description="Polar residues" evidence="3">
    <location>
        <begin position="1"/>
        <end position="25"/>
    </location>
</feature>